<reference evidence="2 3" key="1">
    <citation type="submission" date="2021-12" db="EMBL/GenBank/DDBJ databases">
        <title>Discovery of the Pendulisporaceae a myxobacterial family with distinct sporulation behavior and unique specialized metabolism.</title>
        <authorList>
            <person name="Garcia R."/>
            <person name="Popoff A."/>
            <person name="Bader C.D."/>
            <person name="Loehr J."/>
            <person name="Walesch S."/>
            <person name="Walt C."/>
            <person name="Boldt J."/>
            <person name="Bunk B."/>
            <person name="Haeckl F.J.F.P.J."/>
            <person name="Gunesch A.P."/>
            <person name="Birkelbach J."/>
            <person name="Nuebel U."/>
            <person name="Pietschmann T."/>
            <person name="Bach T."/>
            <person name="Mueller R."/>
        </authorList>
    </citation>
    <scope>NUCLEOTIDE SEQUENCE [LARGE SCALE GENOMIC DNA]</scope>
    <source>
        <strain evidence="2 3">MSr11954</strain>
    </source>
</reference>
<proteinExistence type="predicted"/>
<organism evidence="2 3">
    <name type="scientific">Pendulispora albinea</name>
    <dbReference type="NCBI Taxonomy" id="2741071"/>
    <lineage>
        <taxon>Bacteria</taxon>
        <taxon>Pseudomonadati</taxon>
        <taxon>Myxococcota</taxon>
        <taxon>Myxococcia</taxon>
        <taxon>Myxococcales</taxon>
        <taxon>Sorangiineae</taxon>
        <taxon>Pendulisporaceae</taxon>
        <taxon>Pendulispora</taxon>
    </lineage>
</organism>
<name>A0ABZ2M3G4_9BACT</name>
<dbReference type="InterPro" id="IPR007048">
    <property type="entry name" value="IraD/Gp25-like"/>
</dbReference>
<dbReference type="RefSeq" id="WP_394827317.1">
    <property type="nucleotide sequence ID" value="NZ_CP089984.1"/>
</dbReference>
<dbReference type="Gene3D" id="3.10.450.40">
    <property type="match status" value="1"/>
</dbReference>
<protein>
    <recommendedName>
        <fullName evidence="1">IraD/Gp25-like domain-containing protein</fullName>
    </recommendedName>
</protein>
<evidence type="ECO:0000313" key="2">
    <source>
        <dbReference type="EMBL" id="WXB17677.1"/>
    </source>
</evidence>
<dbReference type="Proteomes" id="UP001370348">
    <property type="component" value="Chromosome"/>
</dbReference>
<evidence type="ECO:0000313" key="3">
    <source>
        <dbReference type="Proteomes" id="UP001370348"/>
    </source>
</evidence>
<feature type="domain" description="IraD/Gp25-like" evidence="1">
    <location>
        <begin position="21"/>
        <end position="106"/>
    </location>
</feature>
<dbReference type="EMBL" id="CP089984">
    <property type="protein sequence ID" value="WXB17677.1"/>
    <property type="molecule type" value="Genomic_DNA"/>
</dbReference>
<keyword evidence="3" id="KW-1185">Reference proteome</keyword>
<sequence length="129" mass="14297">MIAQFLENVSHTHSSQGSMQELRAALMAEVATLFGVLRGSMPGDPEYGLGDVTRIYESRQGAGAWCAETQAALRRYVPKIHHPRVSPVPSDRLDLTFRVRIEGWVVVNGRPMPVAFEAAVAPRRAWEVI</sequence>
<dbReference type="SUPFAM" id="SSF160719">
    <property type="entry name" value="gpW/gp25-like"/>
    <property type="match status" value="1"/>
</dbReference>
<gene>
    <name evidence="2" type="ORF">LZC94_10490</name>
</gene>
<dbReference type="Pfam" id="PF04965">
    <property type="entry name" value="GPW_gp25"/>
    <property type="match status" value="1"/>
</dbReference>
<evidence type="ECO:0000259" key="1">
    <source>
        <dbReference type="Pfam" id="PF04965"/>
    </source>
</evidence>
<accession>A0ABZ2M3G4</accession>